<dbReference type="GO" id="GO:0006886">
    <property type="term" value="P:intracellular protein transport"/>
    <property type="evidence" value="ECO:0007669"/>
    <property type="project" value="TreeGrafter"/>
</dbReference>
<accession>A0A9Q0ALY3</accession>
<dbReference type="AlphaFoldDB" id="A0A9Q0ALY3"/>
<dbReference type="PANTHER" id="PTHR46467:SF1">
    <property type="entry name" value="TETHER CONTAINING UBX DOMAIN FOR GLUT4"/>
    <property type="match status" value="1"/>
</dbReference>
<evidence type="ECO:0000313" key="3">
    <source>
        <dbReference type="EMBL" id="KAI1862881.1"/>
    </source>
</evidence>
<evidence type="ECO:0000259" key="2">
    <source>
        <dbReference type="Pfam" id="PF11470"/>
    </source>
</evidence>
<dbReference type="Proteomes" id="UP000829685">
    <property type="component" value="Unassembled WGS sequence"/>
</dbReference>
<gene>
    <name evidence="3" type="ORF">JX265_008927</name>
</gene>
<dbReference type="SUPFAM" id="SSF54236">
    <property type="entry name" value="Ubiquitin-like"/>
    <property type="match status" value="2"/>
</dbReference>
<organism evidence="3 4">
    <name type="scientific">Neoarthrinium moseri</name>
    <dbReference type="NCBI Taxonomy" id="1658444"/>
    <lineage>
        <taxon>Eukaryota</taxon>
        <taxon>Fungi</taxon>
        <taxon>Dikarya</taxon>
        <taxon>Ascomycota</taxon>
        <taxon>Pezizomycotina</taxon>
        <taxon>Sordariomycetes</taxon>
        <taxon>Xylariomycetidae</taxon>
        <taxon>Amphisphaeriales</taxon>
        <taxon>Apiosporaceae</taxon>
        <taxon>Neoarthrinium</taxon>
    </lineage>
</organism>
<dbReference type="InterPro" id="IPR021569">
    <property type="entry name" value="TUG-UBL1"/>
</dbReference>
<dbReference type="CDD" id="cd01767">
    <property type="entry name" value="UBX"/>
    <property type="match status" value="1"/>
</dbReference>
<reference evidence="3" key="1">
    <citation type="submission" date="2021-03" db="EMBL/GenBank/DDBJ databases">
        <title>Revisited historic fungal species revealed as producer of novel bioactive compounds through whole genome sequencing and comparative genomics.</title>
        <authorList>
            <person name="Vignolle G.A."/>
            <person name="Hochenegger N."/>
            <person name="Mach R.L."/>
            <person name="Mach-Aigner A.R."/>
            <person name="Javad Rahimi M."/>
            <person name="Salim K.A."/>
            <person name="Chan C.M."/>
            <person name="Lim L.B.L."/>
            <person name="Cai F."/>
            <person name="Druzhinina I.S."/>
            <person name="U'Ren J.M."/>
            <person name="Derntl C."/>
        </authorList>
    </citation>
    <scope>NUCLEOTIDE SEQUENCE</scope>
    <source>
        <strain evidence="3">TUCIM 5799</strain>
    </source>
</reference>
<dbReference type="CDD" id="cd16105">
    <property type="entry name" value="Ubl_ASPSCR1_like"/>
    <property type="match status" value="1"/>
</dbReference>
<protein>
    <recommendedName>
        <fullName evidence="2">TUG ubiquitin-like domain-containing protein</fullName>
    </recommendedName>
</protein>
<dbReference type="GO" id="GO:0005634">
    <property type="term" value="C:nucleus"/>
    <property type="evidence" value="ECO:0007669"/>
    <property type="project" value="TreeGrafter"/>
</dbReference>
<sequence length="503" mass="54941">MSATVKVVSTDLRQVPIKVTPSTYLTDVLEQACRKFNLTPDRYLLKHKDKELDLSNTFRNSGLIAGAKLELIAKSKSPAVLNIALQLPQPEANLLGAPRATAKLPSDYTIWKVLRHFESVVCKGKGVNITGRGVPQTNAAGNSGQLYYETPTLQVESRVLSSFVDFQKTMSQLGYNKGNVLIRLSFQRTDKTFVDATEDISQYFKEEEAAQQEREGAAGEATKKTDSAASTQEKNETPVDAGTQNETAHPSSATPNNITEPQPEPELMEVDTTTPSDPLAPVSIFSAPKNSTPAAAAHAMEPDEVFVPGIVQAQQHQHLLKTQAQNRRLLSDRELQQKADEEAARLAAVRSIDVRVRFPDNTSAQWKVYPDWTGAKLYAAVRGVMAHDAQRFHMVLPGTPRVVLADTDATTLVRGHGFRHNTLVNLVWDDSVPDDVRGQPFLKQAARSHATEVVVPDLPQGDDEDEAPGPSTTKRAAAAASSRSDDGDGKKKGVPKWLKLGKK</sequence>
<evidence type="ECO:0000256" key="1">
    <source>
        <dbReference type="SAM" id="MobiDB-lite"/>
    </source>
</evidence>
<dbReference type="Pfam" id="PF11470">
    <property type="entry name" value="TUG-UBL1"/>
    <property type="match status" value="1"/>
</dbReference>
<dbReference type="GO" id="GO:0005737">
    <property type="term" value="C:cytoplasm"/>
    <property type="evidence" value="ECO:0007669"/>
    <property type="project" value="TreeGrafter"/>
</dbReference>
<dbReference type="InterPro" id="IPR029071">
    <property type="entry name" value="Ubiquitin-like_domsf"/>
</dbReference>
<name>A0A9Q0ALY3_9PEZI</name>
<feature type="domain" description="TUG ubiquitin-like" evidence="2">
    <location>
        <begin position="8"/>
        <end position="71"/>
    </location>
</feature>
<feature type="region of interest" description="Disordered" evidence="1">
    <location>
        <begin position="206"/>
        <end position="273"/>
    </location>
</feature>
<evidence type="ECO:0000313" key="4">
    <source>
        <dbReference type="Proteomes" id="UP000829685"/>
    </source>
</evidence>
<dbReference type="EMBL" id="JAFIMR010000026">
    <property type="protein sequence ID" value="KAI1862881.1"/>
    <property type="molecule type" value="Genomic_DNA"/>
</dbReference>
<feature type="region of interest" description="Disordered" evidence="1">
    <location>
        <begin position="448"/>
        <end position="503"/>
    </location>
</feature>
<feature type="compositionally biased region" description="Polar residues" evidence="1">
    <location>
        <begin position="242"/>
        <end position="260"/>
    </location>
</feature>
<keyword evidence="4" id="KW-1185">Reference proteome</keyword>
<proteinExistence type="predicted"/>
<dbReference type="GO" id="GO:0012506">
    <property type="term" value="C:vesicle membrane"/>
    <property type="evidence" value="ECO:0007669"/>
    <property type="project" value="TreeGrafter"/>
</dbReference>
<dbReference type="PANTHER" id="PTHR46467">
    <property type="entry name" value="TETHER CONTAINING UBX DOMAIN FOR GLUT4"/>
    <property type="match status" value="1"/>
</dbReference>
<feature type="compositionally biased region" description="Basic and acidic residues" evidence="1">
    <location>
        <begin position="206"/>
        <end position="226"/>
    </location>
</feature>
<dbReference type="Gene3D" id="3.10.20.90">
    <property type="entry name" value="Phosphatidylinositol 3-kinase Catalytic Subunit, Chain A, domain 1"/>
    <property type="match status" value="1"/>
</dbReference>
<comment type="caution">
    <text evidence="3">The sequence shown here is derived from an EMBL/GenBank/DDBJ whole genome shotgun (WGS) entry which is preliminary data.</text>
</comment>